<gene>
    <name evidence="2" type="ORF">US36_C0008G0039</name>
</gene>
<organism evidence="2 3">
    <name type="scientific">Candidatus Wolfebacteria bacterium GW2011_GWC1_37_10</name>
    <dbReference type="NCBI Taxonomy" id="1619010"/>
    <lineage>
        <taxon>Bacteria</taxon>
        <taxon>Candidatus Wolfeibacteriota</taxon>
    </lineage>
</organism>
<feature type="domain" description="DHHA1" evidence="1">
    <location>
        <begin position="216"/>
        <end position="267"/>
    </location>
</feature>
<dbReference type="Proteomes" id="UP000034044">
    <property type="component" value="Unassembled WGS sequence"/>
</dbReference>
<comment type="caution">
    <text evidence="2">The sequence shown here is derived from an EMBL/GenBank/DDBJ whole genome shotgun (WGS) entry which is preliminary data.</text>
</comment>
<dbReference type="SUPFAM" id="SSF64182">
    <property type="entry name" value="DHH phosphoesterases"/>
    <property type="match status" value="1"/>
</dbReference>
<proteinExistence type="predicted"/>
<dbReference type="InterPro" id="IPR038763">
    <property type="entry name" value="DHH_sf"/>
</dbReference>
<accession>A0A0G0FX27</accession>
<evidence type="ECO:0000313" key="2">
    <source>
        <dbReference type="EMBL" id="KKQ22367.1"/>
    </source>
</evidence>
<dbReference type="PATRIC" id="fig|1619010.3.peg.347"/>
<dbReference type="AlphaFoldDB" id="A0A0G0FX27"/>
<dbReference type="Pfam" id="PF02272">
    <property type="entry name" value="DHHA1"/>
    <property type="match status" value="1"/>
</dbReference>
<sequence length="278" mass="31835">MKNIVILYHKNCPDGFGGAWAAWKKFGNKAEYIPIQYKMMSPRGLENKEIYLVDLCFQAEVMKKLLNISRKLIVIDHHIGRKEEIKISTGHLFDLNHSGSVLSWKYFYPGKKIPRLLRHIEDVDIWKFKISGTKELMASLATCDFDFRKWNKIADDFENAGKRKKYFDEGKAILKYQRKVISKIVAAGEGVIFDGHKAFAVNSPILESEIGHRISEDKKVIGLIWSYQNGVFKGSLRNDGKINLSELAKKFGGGGHRAAAGFTFKAKIKFPWQHKKKK</sequence>
<dbReference type="Gene3D" id="3.10.310.30">
    <property type="match status" value="1"/>
</dbReference>
<dbReference type="PANTHER" id="PTHR46922">
    <property type="entry name" value="DHHA1 DOMAIN PROTEIN"/>
    <property type="match status" value="1"/>
</dbReference>
<reference evidence="2 3" key="1">
    <citation type="journal article" date="2015" name="Nature">
        <title>rRNA introns, odd ribosomes, and small enigmatic genomes across a large radiation of phyla.</title>
        <authorList>
            <person name="Brown C.T."/>
            <person name="Hug L.A."/>
            <person name="Thomas B.C."/>
            <person name="Sharon I."/>
            <person name="Castelle C.J."/>
            <person name="Singh A."/>
            <person name="Wilkins M.J."/>
            <person name="Williams K.H."/>
            <person name="Banfield J.F."/>
        </authorList>
    </citation>
    <scope>NUCLEOTIDE SEQUENCE [LARGE SCALE GENOMIC DNA]</scope>
</reference>
<dbReference type="EMBL" id="LBSR01000008">
    <property type="protein sequence ID" value="KKQ22367.1"/>
    <property type="molecule type" value="Genomic_DNA"/>
</dbReference>
<name>A0A0G0FX27_9BACT</name>
<protein>
    <recommendedName>
        <fullName evidence="1">DHHA1 domain-containing protein</fullName>
    </recommendedName>
</protein>
<evidence type="ECO:0000313" key="3">
    <source>
        <dbReference type="Proteomes" id="UP000034044"/>
    </source>
</evidence>
<evidence type="ECO:0000259" key="1">
    <source>
        <dbReference type="Pfam" id="PF02272"/>
    </source>
</evidence>
<dbReference type="GO" id="GO:0003676">
    <property type="term" value="F:nucleic acid binding"/>
    <property type="evidence" value="ECO:0007669"/>
    <property type="project" value="InterPro"/>
</dbReference>
<dbReference type="InterPro" id="IPR003156">
    <property type="entry name" value="DHHA1_dom"/>
</dbReference>
<dbReference type="PANTHER" id="PTHR46922:SF4">
    <property type="entry name" value="DHHA1 DOMAIN PROTEIN"/>
    <property type="match status" value="1"/>
</dbReference>